<dbReference type="EMBL" id="JACEIK010002747">
    <property type="protein sequence ID" value="MCD9638645.1"/>
    <property type="molecule type" value="Genomic_DNA"/>
</dbReference>
<accession>A0ABS8UUZ0</accession>
<comment type="caution">
    <text evidence="1">The sequence shown here is derived from an EMBL/GenBank/DDBJ whole genome shotgun (WGS) entry which is preliminary data.</text>
</comment>
<keyword evidence="2" id="KW-1185">Reference proteome</keyword>
<proteinExistence type="predicted"/>
<organism evidence="1 2">
    <name type="scientific">Datura stramonium</name>
    <name type="common">Jimsonweed</name>
    <name type="synonym">Common thornapple</name>
    <dbReference type="NCBI Taxonomy" id="4076"/>
    <lineage>
        <taxon>Eukaryota</taxon>
        <taxon>Viridiplantae</taxon>
        <taxon>Streptophyta</taxon>
        <taxon>Embryophyta</taxon>
        <taxon>Tracheophyta</taxon>
        <taxon>Spermatophyta</taxon>
        <taxon>Magnoliopsida</taxon>
        <taxon>eudicotyledons</taxon>
        <taxon>Gunneridae</taxon>
        <taxon>Pentapetalae</taxon>
        <taxon>asterids</taxon>
        <taxon>lamiids</taxon>
        <taxon>Solanales</taxon>
        <taxon>Solanaceae</taxon>
        <taxon>Solanoideae</taxon>
        <taxon>Datureae</taxon>
        <taxon>Datura</taxon>
    </lineage>
</organism>
<evidence type="ECO:0000313" key="1">
    <source>
        <dbReference type="EMBL" id="MCD9638645.1"/>
    </source>
</evidence>
<sequence length="90" mass="10472">MTHGMTRRIASQVHYEQGVTLTSKMNPKRSIQEEPWILTEALNEVEEMKRLFELYDFRWMARAPDSFSAGMVSEFYANYLATPEHQTLAG</sequence>
<reference evidence="1 2" key="1">
    <citation type="journal article" date="2021" name="BMC Genomics">
        <title>Datura genome reveals duplications of psychoactive alkaloid biosynthetic genes and high mutation rate following tissue culture.</title>
        <authorList>
            <person name="Rajewski A."/>
            <person name="Carter-House D."/>
            <person name="Stajich J."/>
            <person name="Litt A."/>
        </authorList>
    </citation>
    <scope>NUCLEOTIDE SEQUENCE [LARGE SCALE GENOMIC DNA]</scope>
    <source>
        <strain evidence="1">AR-01</strain>
    </source>
</reference>
<protein>
    <submittedName>
        <fullName evidence="1">Uncharacterized protein</fullName>
    </submittedName>
</protein>
<gene>
    <name evidence="1" type="ORF">HAX54_022735</name>
</gene>
<dbReference type="Proteomes" id="UP000823775">
    <property type="component" value="Unassembled WGS sequence"/>
</dbReference>
<evidence type="ECO:0000313" key="2">
    <source>
        <dbReference type="Proteomes" id="UP000823775"/>
    </source>
</evidence>
<name>A0ABS8UUZ0_DATST</name>